<dbReference type="Pfam" id="PF10702">
    <property type="entry name" value="DUF2507"/>
    <property type="match status" value="1"/>
</dbReference>
<dbReference type="SUPFAM" id="SSF111126">
    <property type="entry name" value="Ligand-binding domain in the NO signalling and Golgi transport"/>
    <property type="match status" value="1"/>
</dbReference>
<reference evidence="1 2" key="1">
    <citation type="submission" date="2023-07" db="EMBL/GenBank/DDBJ databases">
        <title>Genomic Encyclopedia of Type Strains, Phase IV (KMG-IV): sequencing the most valuable type-strain genomes for metagenomic binning, comparative biology and taxonomic classification.</title>
        <authorList>
            <person name="Goeker M."/>
        </authorList>
    </citation>
    <scope>NUCLEOTIDE SEQUENCE [LARGE SCALE GENOMIC DNA]</scope>
    <source>
        <strain evidence="1 2">DSM 9768</strain>
    </source>
</reference>
<proteinExistence type="predicted"/>
<accession>A0ABT9ZYY0</accession>
<dbReference type="InterPro" id="IPR019642">
    <property type="entry name" value="DUF2507"/>
</dbReference>
<dbReference type="Gene3D" id="3.30.1380.20">
    <property type="entry name" value="Trafficking protein particle complex subunit 3"/>
    <property type="match status" value="1"/>
</dbReference>
<dbReference type="RefSeq" id="WP_307328617.1">
    <property type="nucleotide sequence ID" value="NZ_JAUSUG010000017.1"/>
</dbReference>
<dbReference type="InterPro" id="IPR024096">
    <property type="entry name" value="NO_sig/Golgi_transp_ligand-bd"/>
</dbReference>
<evidence type="ECO:0000313" key="1">
    <source>
        <dbReference type="EMBL" id="MDQ0256459.1"/>
    </source>
</evidence>
<gene>
    <name evidence="1" type="ORF">J2S74_003879</name>
</gene>
<dbReference type="Proteomes" id="UP001230005">
    <property type="component" value="Unassembled WGS sequence"/>
</dbReference>
<keyword evidence="2" id="KW-1185">Reference proteome</keyword>
<protein>
    <submittedName>
        <fullName evidence="1">Hydrocarbon binding protein</fullName>
    </submittedName>
</protein>
<dbReference type="EMBL" id="JAUSUG010000017">
    <property type="protein sequence ID" value="MDQ0256459.1"/>
    <property type="molecule type" value="Genomic_DNA"/>
</dbReference>
<organism evidence="1 2">
    <name type="scientific">Evansella vedderi</name>
    <dbReference type="NCBI Taxonomy" id="38282"/>
    <lineage>
        <taxon>Bacteria</taxon>
        <taxon>Bacillati</taxon>
        <taxon>Bacillota</taxon>
        <taxon>Bacilli</taxon>
        <taxon>Bacillales</taxon>
        <taxon>Bacillaceae</taxon>
        <taxon>Evansella</taxon>
    </lineage>
</organism>
<name>A0ABT9ZYY0_9BACI</name>
<evidence type="ECO:0000313" key="2">
    <source>
        <dbReference type="Proteomes" id="UP001230005"/>
    </source>
</evidence>
<sequence length="147" mass="17446">MSKKKQWIETIEEMDTAVSPYSNHLLRHVLIPELLGEEEESILYWAGKAISRKLKAEEINDLPLFFEKANWGTLTLMKERRNEKQYDLLAPQMIQDRPFTLECGFLAQWTEFQTGFITEATYEIKKKKPLTCRITVRWDPKDKVMMF</sequence>
<comment type="caution">
    <text evidence="1">The sequence shown here is derived from an EMBL/GenBank/DDBJ whole genome shotgun (WGS) entry which is preliminary data.</text>
</comment>